<dbReference type="Pfam" id="PF00209">
    <property type="entry name" value="SNF"/>
    <property type="match status" value="1"/>
</dbReference>
<dbReference type="GO" id="GO:0005886">
    <property type="term" value="C:plasma membrane"/>
    <property type="evidence" value="ECO:0007669"/>
    <property type="project" value="TreeGrafter"/>
</dbReference>
<evidence type="ECO:0000256" key="9">
    <source>
        <dbReference type="SAM" id="Phobius"/>
    </source>
</evidence>
<dbReference type="GO" id="GO:0005283">
    <property type="term" value="F:amino acid:sodium symporter activity"/>
    <property type="evidence" value="ECO:0007669"/>
    <property type="project" value="TreeGrafter"/>
</dbReference>
<feature type="transmembrane region" description="Helical" evidence="9">
    <location>
        <begin position="205"/>
        <end position="223"/>
    </location>
</feature>
<comment type="subcellular location">
    <subcellularLocation>
        <location evidence="1">Membrane</location>
        <topology evidence="1">Multi-pass membrane protein</topology>
    </subcellularLocation>
</comment>
<dbReference type="GO" id="GO:0046872">
    <property type="term" value="F:metal ion binding"/>
    <property type="evidence" value="ECO:0007669"/>
    <property type="project" value="UniProtKB-KW"/>
</dbReference>
<dbReference type="GeneID" id="113496655"/>
<dbReference type="InterPro" id="IPR000175">
    <property type="entry name" value="Na/ntran_symport"/>
</dbReference>
<feature type="transmembrane region" description="Helical" evidence="9">
    <location>
        <begin position="408"/>
        <end position="428"/>
    </location>
</feature>
<evidence type="ECO:0000256" key="5">
    <source>
        <dbReference type="ARBA" id="ARBA00022847"/>
    </source>
</evidence>
<keyword evidence="5" id="KW-0769">Symport</keyword>
<organism evidence="10 11">
    <name type="scientific">Trichoplusia ni</name>
    <name type="common">Cabbage looper</name>
    <dbReference type="NCBI Taxonomy" id="7111"/>
    <lineage>
        <taxon>Eukaryota</taxon>
        <taxon>Metazoa</taxon>
        <taxon>Ecdysozoa</taxon>
        <taxon>Arthropoda</taxon>
        <taxon>Hexapoda</taxon>
        <taxon>Insecta</taxon>
        <taxon>Pterygota</taxon>
        <taxon>Neoptera</taxon>
        <taxon>Endopterygota</taxon>
        <taxon>Lepidoptera</taxon>
        <taxon>Glossata</taxon>
        <taxon>Ditrysia</taxon>
        <taxon>Noctuoidea</taxon>
        <taxon>Noctuidae</taxon>
        <taxon>Plusiinae</taxon>
        <taxon>Trichoplusia</taxon>
    </lineage>
</organism>
<evidence type="ECO:0000256" key="6">
    <source>
        <dbReference type="ARBA" id="ARBA00022989"/>
    </source>
</evidence>
<gene>
    <name evidence="11" type="primary">LOC113496655</name>
</gene>
<evidence type="ECO:0000313" key="10">
    <source>
        <dbReference type="Proteomes" id="UP000322000"/>
    </source>
</evidence>
<dbReference type="AlphaFoldDB" id="A0A7E5VUC6"/>
<evidence type="ECO:0000256" key="8">
    <source>
        <dbReference type="PIRSR" id="PIRSR600175-1"/>
    </source>
</evidence>
<dbReference type="GO" id="GO:0089718">
    <property type="term" value="P:amino acid import across plasma membrane"/>
    <property type="evidence" value="ECO:0007669"/>
    <property type="project" value="TreeGrafter"/>
</dbReference>
<keyword evidence="8" id="KW-0915">Sodium</keyword>
<dbReference type="PANTHER" id="PTHR11616:SF241">
    <property type="entry name" value="SODIUM- AND CHLORIDE-DEPENDENT GLYCINE TRANSPORTER 2"/>
    <property type="match status" value="1"/>
</dbReference>
<feature type="transmembrane region" description="Helical" evidence="9">
    <location>
        <begin position="63"/>
        <end position="83"/>
    </location>
</feature>
<dbReference type="RefSeq" id="XP_026731741.1">
    <property type="nucleotide sequence ID" value="XM_026875940.1"/>
</dbReference>
<dbReference type="OrthoDB" id="6699552at2759"/>
<evidence type="ECO:0000256" key="2">
    <source>
        <dbReference type="ARBA" id="ARBA00006459"/>
    </source>
</evidence>
<feature type="transmembrane region" description="Helical" evidence="9">
    <location>
        <begin position="32"/>
        <end position="51"/>
    </location>
</feature>
<evidence type="ECO:0000256" key="7">
    <source>
        <dbReference type="ARBA" id="ARBA00023136"/>
    </source>
</evidence>
<dbReference type="InParanoid" id="A0A7E5VUC6"/>
<protein>
    <submittedName>
        <fullName evidence="11">Sodium-dependent serotonin transporter-like</fullName>
    </submittedName>
</protein>
<feature type="transmembrane region" description="Helical" evidence="9">
    <location>
        <begin position="443"/>
        <end position="460"/>
    </location>
</feature>
<dbReference type="PANTHER" id="PTHR11616">
    <property type="entry name" value="SODIUM/CHLORIDE DEPENDENT TRANSPORTER"/>
    <property type="match status" value="1"/>
</dbReference>
<dbReference type="Proteomes" id="UP000322000">
    <property type="component" value="Chromosome 8"/>
</dbReference>
<accession>A0A7E5VUC6</accession>
<feature type="transmembrane region" description="Helical" evidence="9">
    <location>
        <begin position="524"/>
        <end position="543"/>
    </location>
</feature>
<evidence type="ECO:0000313" key="11">
    <source>
        <dbReference type="RefSeq" id="XP_026731741.1"/>
    </source>
</evidence>
<keyword evidence="3" id="KW-0813">Transport</keyword>
<dbReference type="InterPro" id="IPR037272">
    <property type="entry name" value="SNS_sf"/>
</dbReference>
<keyword evidence="8" id="KW-0479">Metal-binding</keyword>
<feature type="transmembrane region" description="Helical" evidence="9">
    <location>
        <begin position="235"/>
        <end position="259"/>
    </location>
</feature>
<feature type="transmembrane region" description="Helical" evidence="9">
    <location>
        <begin position="279"/>
        <end position="297"/>
    </location>
</feature>
<dbReference type="PROSITE" id="PS50267">
    <property type="entry name" value="NA_NEUROTRAN_SYMP_3"/>
    <property type="match status" value="1"/>
</dbReference>
<keyword evidence="7 9" id="KW-0472">Membrane</keyword>
<reference evidence="11" key="1">
    <citation type="submission" date="2025-08" db="UniProtKB">
        <authorList>
            <consortium name="RefSeq"/>
        </authorList>
    </citation>
    <scope>IDENTIFICATION</scope>
</reference>
<evidence type="ECO:0000256" key="4">
    <source>
        <dbReference type="ARBA" id="ARBA00022692"/>
    </source>
</evidence>
<keyword evidence="10" id="KW-1185">Reference proteome</keyword>
<dbReference type="PRINTS" id="PR00176">
    <property type="entry name" value="NANEUSMPORT"/>
</dbReference>
<name>A0A7E5VUC6_TRINI</name>
<feature type="transmembrane region" description="Helical" evidence="9">
    <location>
        <begin position="104"/>
        <end position="128"/>
    </location>
</feature>
<proteinExistence type="inferred from homology"/>
<dbReference type="SUPFAM" id="SSF161070">
    <property type="entry name" value="SNF-like"/>
    <property type="match status" value="1"/>
</dbReference>
<feature type="binding site" evidence="8">
    <location>
        <position position="285"/>
    </location>
    <ligand>
        <name>Na(+)</name>
        <dbReference type="ChEBI" id="CHEBI:29101"/>
        <label>1</label>
    </ligand>
</feature>
<feature type="transmembrane region" description="Helical" evidence="9">
    <location>
        <begin position="480"/>
        <end position="500"/>
    </location>
</feature>
<keyword evidence="4 9" id="KW-0812">Transmembrane</keyword>
<sequence>MLRGKMKHEAKVEIDGSYCPELKCRWNSYGNYRLIIWAWMMNDITVMFSPAEISHNGFYAHAALQTVAVILVGMPLAYSEICLAQYTNCNIFSMWDFFPLFKNVGYGTLFLILLKTIYLLVLTSWYLIYTFYSALDVPPWLSCDDYGDTKCMVKRVNVSIFQHCLEAQILFEDDCGMKTASNCFFEREIGGNCTVDIGFECLLPWKTIVAATAICLTVYILSIKKEKFIQILVRLTAFYICFVILVLFCVALSTSGTWYATKITINWTNYTFLNCYSTVTRGFLSVGTGYGILIFLTRDVSFRSPATMTSISMPLFALFVSFMFALIAFSGIKTMSYYHGEEENVIEIGSSLFFPMFASMSEIMSYFDALPMWGFFWFSVCFFSLYINFWILYLFLKECLLSMEIARLYTKLSCLIMLIVIGILTLPFLCSDLTGILTDATEIIQAINSLFFSVSLYWFYGIQNHNVDIIFMIGIKTNHFLKVAWLLNPIFICVILYARWEVMETYEFQDSYYIESIDMTCDLLVLYILLGIYSFILMVGFMLQIAKYYHNHECRELFRAKETFGPKDKILFRSRKMFVPEIMTREFLYRQIRIRGYYQKQKTGCKKNLKTFANEDADDRSYNGSL</sequence>
<feature type="transmembrane region" description="Helical" evidence="9">
    <location>
        <begin position="309"/>
        <end position="332"/>
    </location>
</feature>
<evidence type="ECO:0000256" key="1">
    <source>
        <dbReference type="ARBA" id="ARBA00004141"/>
    </source>
</evidence>
<keyword evidence="6 9" id="KW-1133">Transmembrane helix</keyword>
<feature type="transmembrane region" description="Helical" evidence="9">
    <location>
        <begin position="374"/>
        <end position="396"/>
    </location>
</feature>
<dbReference type="KEGG" id="tnl:113496655"/>
<evidence type="ECO:0000256" key="3">
    <source>
        <dbReference type="ARBA" id="ARBA00022448"/>
    </source>
</evidence>
<comment type="similarity">
    <text evidence="2">Belongs to the sodium:neurotransmitter symporter (SNF) (TC 2.A.22) family.</text>
</comment>